<dbReference type="Pfam" id="PF14333">
    <property type="entry name" value="DUF4389"/>
    <property type="match status" value="2"/>
</dbReference>
<comment type="caution">
    <text evidence="3">The sequence shown here is derived from an EMBL/GenBank/DDBJ whole genome shotgun (WGS) entry which is preliminary data.</text>
</comment>
<dbReference type="EMBL" id="JBHUGD010000003">
    <property type="protein sequence ID" value="MFD1947349.1"/>
    <property type="molecule type" value="Genomic_DNA"/>
</dbReference>
<dbReference type="Proteomes" id="UP001597351">
    <property type="component" value="Unassembled WGS sequence"/>
</dbReference>
<protein>
    <submittedName>
        <fullName evidence="3">DUF4389 domain-containing protein</fullName>
    </submittedName>
</protein>
<feature type="region of interest" description="Disordered" evidence="1">
    <location>
        <begin position="456"/>
        <end position="489"/>
    </location>
</feature>
<evidence type="ECO:0000256" key="1">
    <source>
        <dbReference type="SAM" id="MobiDB-lite"/>
    </source>
</evidence>
<keyword evidence="2" id="KW-0812">Transmembrane</keyword>
<keyword evidence="2" id="KW-1133">Transmembrane helix</keyword>
<feature type="transmembrane region" description="Helical" evidence="2">
    <location>
        <begin position="371"/>
        <end position="390"/>
    </location>
</feature>
<feature type="compositionally biased region" description="Low complexity" evidence="1">
    <location>
        <begin position="468"/>
        <end position="479"/>
    </location>
</feature>
<accession>A0ABW4TNK7</accession>
<keyword evidence="4" id="KW-1185">Reference proteome</keyword>
<keyword evidence="2" id="KW-0472">Membrane</keyword>
<evidence type="ECO:0000256" key="2">
    <source>
        <dbReference type="SAM" id="Phobius"/>
    </source>
</evidence>
<dbReference type="RefSeq" id="WP_343918361.1">
    <property type="nucleotide sequence ID" value="NZ_BAAAJT010000002.1"/>
</dbReference>
<feature type="transmembrane region" description="Helical" evidence="2">
    <location>
        <begin position="273"/>
        <end position="303"/>
    </location>
</feature>
<sequence>MNDVEPVEIRPSARPQARPVPLVLGIVLALMGVPLLVAGLGLGWALGTQRDADGFFTTPARELTTETVALSSTVLELGRAGEDDWWADNDVATVRVRASSESPVFLGIGPSDDVRAWLDAAAYDELTDVTADPFDYTLTRRGEGGSLTGAPGDQEIWIAQVSGPGEQTLEWDVTGGSWTVVIMNTDGSPGVTADVSAGGRLGMLVPLAWTLGLLGVALAAAGAVLIVWGASPPDPAAPGRRKVTTVDDGRASPVTVTGMQDASLSRWLWLVKWFLAIPHFIVLAVLWTAFVVLTFVAFVAILVTGRYPRSLFDLNVGILRWSWRVQFYATNAIGTDRYPPFSLAPSPAYPADLDIAYPEQLSRGLVLVKSWLLAIPHLIVVSVLAGAWQLGSDEGAQVTVGGLIGALTLAAGLVLLVTGRYPTPLFDLLVGLNRWVYRVIAYVALMTDDYPPFRLDQGPAEPAPAPAPSGTGWPAGSAAEPHAQEAHQP</sequence>
<name>A0ABW4TNK7_9ACTN</name>
<feature type="transmembrane region" description="Helical" evidence="2">
    <location>
        <begin position="207"/>
        <end position="230"/>
    </location>
</feature>
<proteinExistence type="predicted"/>
<dbReference type="InterPro" id="IPR025498">
    <property type="entry name" value="DUF4389"/>
</dbReference>
<reference evidence="4" key="1">
    <citation type="journal article" date="2019" name="Int. J. Syst. Evol. Microbiol.">
        <title>The Global Catalogue of Microorganisms (GCM) 10K type strain sequencing project: providing services to taxonomists for standard genome sequencing and annotation.</title>
        <authorList>
            <consortium name="The Broad Institute Genomics Platform"/>
            <consortium name="The Broad Institute Genome Sequencing Center for Infectious Disease"/>
            <person name="Wu L."/>
            <person name="Ma J."/>
        </authorList>
    </citation>
    <scope>NUCLEOTIDE SEQUENCE [LARGE SCALE GENOMIC DNA]</scope>
    <source>
        <strain evidence="4">CGMCC 1.12477</strain>
    </source>
</reference>
<feature type="transmembrane region" description="Helical" evidence="2">
    <location>
        <begin position="20"/>
        <end position="46"/>
    </location>
</feature>
<organism evidence="3 4">
    <name type="scientific">Nocardioides aestuarii</name>
    <dbReference type="NCBI Taxonomy" id="252231"/>
    <lineage>
        <taxon>Bacteria</taxon>
        <taxon>Bacillati</taxon>
        <taxon>Actinomycetota</taxon>
        <taxon>Actinomycetes</taxon>
        <taxon>Propionibacteriales</taxon>
        <taxon>Nocardioidaceae</taxon>
        <taxon>Nocardioides</taxon>
    </lineage>
</organism>
<evidence type="ECO:0000313" key="3">
    <source>
        <dbReference type="EMBL" id="MFD1947349.1"/>
    </source>
</evidence>
<evidence type="ECO:0000313" key="4">
    <source>
        <dbReference type="Proteomes" id="UP001597351"/>
    </source>
</evidence>
<gene>
    <name evidence="3" type="ORF">ACFSDE_11160</name>
</gene>
<feature type="transmembrane region" description="Helical" evidence="2">
    <location>
        <begin position="396"/>
        <end position="417"/>
    </location>
</feature>